<evidence type="ECO:0000256" key="2">
    <source>
        <dbReference type="SAM" id="SignalP"/>
    </source>
</evidence>
<proteinExistence type="predicted"/>
<dbReference type="InterPro" id="IPR021455">
    <property type="entry name" value="DUF3106"/>
</dbReference>
<dbReference type="AlphaFoldDB" id="A0A437K1I7"/>
<evidence type="ECO:0000313" key="4">
    <source>
        <dbReference type="Proteomes" id="UP000288178"/>
    </source>
</evidence>
<sequence length="243" mass="26503">MTGRAAARRTWHGAVLAAVLGLATSAVVAQDWQDLSPTQRRALTPLQAGWSSLPGTERTMWLELADRWRGMSPEEQQRAQQRMRDWSAMSPEARGQARLQFQEAGRWSAEARRERWEAYQSLDPQARRVLAERWKLEAAARDRNAAAPADQKRNVLEPVRPAPQPPRAATPTAAAARAGATTRPLARSGDEAPMHQQPGVPKIAATPSFVDPATLQPRRGPQAASVAPRPASAPKAASGKAQR</sequence>
<comment type="caution">
    <text evidence="3">The sequence shown here is derived from an EMBL/GenBank/DDBJ whole genome shotgun (WGS) entry which is preliminary data.</text>
</comment>
<reference evidence="3 4" key="1">
    <citation type="submission" date="2019-01" db="EMBL/GenBank/DDBJ databases">
        <authorList>
            <person name="Chen W.-M."/>
        </authorList>
    </citation>
    <scope>NUCLEOTIDE SEQUENCE [LARGE SCALE GENOMIC DNA]</scope>
    <source>
        <strain evidence="3 4">ICH-3</strain>
    </source>
</reference>
<feature type="compositionally biased region" description="Low complexity" evidence="1">
    <location>
        <begin position="169"/>
        <end position="187"/>
    </location>
</feature>
<evidence type="ECO:0000313" key="3">
    <source>
        <dbReference type="EMBL" id="RVT54131.1"/>
    </source>
</evidence>
<feature type="compositionally biased region" description="Low complexity" evidence="1">
    <location>
        <begin position="223"/>
        <end position="243"/>
    </location>
</feature>
<feature type="compositionally biased region" description="Basic and acidic residues" evidence="1">
    <location>
        <begin position="140"/>
        <end position="155"/>
    </location>
</feature>
<keyword evidence="2" id="KW-0732">Signal</keyword>
<name>A0A437K1I7_9BURK</name>
<dbReference type="Proteomes" id="UP000288178">
    <property type="component" value="Unassembled WGS sequence"/>
</dbReference>
<dbReference type="EMBL" id="SACT01000001">
    <property type="protein sequence ID" value="RVT54131.1"/>
    <property type="molecule type" value="Genomic_DNA"/>
</dbReference>
<feature type="region of interest" description="Disordered" evidence="1">
    <location>
        <begin position="140"/>
        <end position="243"/>
    </location>
</feature>
<keyword evidence="4" id="KW-1185">Reference proteome</keyword>
<feature type="chain" id="PRO_5019182080" evidence="2">
    <location>
        <begin position="30"/>
        <end position="243"/>
    </location>
</feature>
<accession>A0A437K1I7</accession>
<dbReference type="RefSeq" id="WP_128196014.1">
    <property type="nucleotide sequence ID" value="NZ_SACT01000001.1"/>
</dbReference>
<protein>
    <submittedName>
        <fullName evidence="3">DUF3106 domain-containing protein</fullName>
    </submittedName>
</protein>
<evidence type="ECO:0000256" key="1">
    <source>
        <dbReference type="SAM" id="MobiDB-lite"/>
    </source>
</evidence>
<organism evidence="3 4">
    <name type="scientific">Rubrivivax albus</name>
    <dbReference type="NCBI Taxonomy" id="2499835"/>
    <lineage>
        <taxon>Bacteria</taxon>
        <taxon>Pseudomonadati</taxon>
        <taxon>Pseudomonadota</taxon>
        <taxon>Betaproteobacteria</taxon>
        <taxon>Burkholderiales</taxon>
        <taxon>Sphaerotilaceae</taxon>
        <taxon>Rubrivivax</taxon>
    </lineage>
</organism>
<dbReference type="OrthoDB" id="9796567at2"/>
<feature type="signal peptide" evidence="2">
    <location>
        <begin position="1"/>
        <end position="29"/>
    </location>
</feature>
<gene>
    <name evidence="3" type="ORF">ENE75_04520</name>
</gene>
<dbReference type="Pfam" id="PF11304">
    <property type="entry name" value="DUF3106"/>
    <property type="match status" value="1"/>
</dbReference>